<dbReference type="InterPro" id="IPR041712">
    <property type="entry name" value="DHPS-like_MBL-fold"/>
</dbReference>
<dbReference type="InterPro" id="IPR001279">
    <property type="entry name" value="Metallo-B-lactamas"/>
</dbReference>
<sequence>MRVTVLAENHSLRPDLIAEPGLALLIEDGEERILFDTGRSDALLYNASQLGVDLTTLSRVVLSHGHYDHSGGLPALSRLLREHAAPPLPLLAHPEAFRAREARLGPITLRKLGAPLAAAELETSFELQLHAQPHAFADRYVFLGQIPRLRHAEGRGTLGRLIDARGHRPDPVADDSALAYRGKQGLIIFSGCAHSGIRHIVDYAREVCAEPRVQAVIGGFHLRSASPWRVWQTRRYFQQLAPDRLFACHCTGYARHALTRQHPIAAGSQLNFD</sequence>
<comment type="caution">
    <text evidence="2">The sequence shown here is derived from an EMBL/GenBank/DDBJ whole genome shotgun (WGS) entry which is preliminary data.</text>
</comment>
<evidence type="ECO:0000259" key="1">
    <source>
        <dbReference type="SMART" id="SM00849"/>
    </source>
</evidence>
<dbReference type="PANTHER" id="PTHR13754">
    <property type="entry name" value="METALLO-BETA-LACTAMASE SUPERFAMILY PROTEIN"/>
    <property type="match status" value="1"/>
</dbReference>
<dbReference type="Pfam" id="PF00753">
    <property type="entry name" value="Lactamase_B"/>
    <property type="match status" value="1"/>
</dbReference>
<dbReference type="RefSeq" id="WP_081556238.1">
    <property type="nucleotide sequence ID" value="NZ_MUKV01000024.1"/>
</dbReference>
<dbReference type="AlphaFoldDB" id="A0A1W0CND7"/>
<dbReference type="InterPro" id="IPR052926">
    <property type="entry name" value="Metallo-beta-lactamase_dom"/>
</dbReference>
<name>A0A1W0CND7_9NEIS</name>
<dbReference type="CDD" id="cd07713">
    <property type="entry name" value="DHPS-like_MBL-fold"/>
    <property type="match status" value="1"/>
</dbReference>
<dbReference type="GO" id="GO:0016740">
    <property type="term" value="F:transferase activity"/>
    <property type="evidence" value="ECO:0007669"/>
    <property type="project" value="TreeGrafter"/>
</dbReference>
<dbReference type="Gene3D" id="3.60.15.10">
    <property type="entry name" value="Ribonuclease Z/Hydroxyacylglutathione hydrolase-like"/>
    <property type="match status" value="1"/>
</dbReference>
<evidence type="ECO:0000313" key="2">
    <source>
        <dbReference type="EMBL" id="OQS36102.1"/>
    </source>
</evidence>
<organism evidence="2 3">
    <name type="scientific">Chromobacterium haemolyticum</name>
    <dbReference type="NCBI Taxonomy" id="394935"/>
    <lineage>
        <taxon>Bacteria</taxon>
        <taxon>Pseudomonadati</taxon>
        <taxon>Pseudomonadota</taxon>
        <taxon>Betaproteobacteria</taxon>
        <taxon>Neisseriales</taxon>
        <taxon>Chromobacteriaceae</taxon>
        <taxon>Chromobacterium</taxon>
    </lineage>
</organism>
<proteinExistence type="predicted"/>
<dbReference type="SUPFAM" id="SSF56281">
    <property type="entry name" value="Metallo-hydrolase/oxidoreductase"/>
    <property type="match status" value="1"/>
</dbReference>
<evidence type="ECO:0000313" key="3">
    <source>
        <dbReference type="Proteomes" id="UP000192721"/>
    </source>
</evidence>
<reference evidence="2 3" key="1">
    <citation type="submission" date="2017-02" db="EMBL/GenBank/DDBJ databases">
        <title>Chromobacterium haemolyticum H5244.</title>
        <authorList>
            <person name="Gulvik C.A."/>
        </authorList>
    </citation>
    <scope>NUCLEOTIDE SEQUENCE [LARGE SCALE GENOMIC DNA]</scope>
    <source>
        <strain evidence="2 3">H5244</strain>
    </source>
</reference>
<dbReference type="Proteomes" id="UP000192721">
    <property type="component" value="Unassembled WGS sequence"/>
</dbReference>
<gene>
    <name evidence="2" type="ORF">B0T45_16585</name>
</gene>
<accession>A0A1W0CND7</accession>
<protein>
    <recommendedName>
        <fullName evidence="1">Metallo-beta-lactamase domain-containing protein</fullName>
    </recommendedName>
</protein>
<dbReference type="PANTHER" id="PTHR13754:SF18">
    <property type="entry name" value="7,8-DIHYDROPTERIN-6-METHYL-4-(BETA-D-RIBOFURANOSYL)-AMINOBENZENE-5'-PHOSPHATE SYNTHASE"/>
    <property type="match status" value="1"/>
</dbReference>
<dbReference type="InterPro" id="IPR036866">
    <property type="entry name" value="RibonucZ/Hydroxyglut_hydro"/>
</dbReference>
<feature type="domain" description="Metallo-beta-lactamase" evidence="1">
    <location>
        <begin position="20"/>
        <end position="249"/>
    </location>
</feature>
<dbReference type="EMBL" id="MUKV01000024">
    <property type="protein sequence ID" value="OQS36102.1"/>
    <property type="molecule type" value="Genomic_DNA"/>
</dbReference>
<dbReference type="SMART" id="SM00849">
    <property type="entry name" value="Lactamase_B"/>
    <property type="match status" value="1"/>
</dbReference>